<dbReference type="STRING" id="195913.SAMN04488004_1469"/>
<dbReference type="AlphaFoldDB" id="A0A1I4JUL6"/>
<evidence type="ECO:0000313" key="3">
    <source>
        <dbReference type="EMBL" id="SFL70232.1"/>
    </source>
</evidence>
<dbReference type="Gene3D" id="1.20.58.430">
    <property type="entry name" value="Type IV secretion system, VirB5-domain"/>
    <property type="match status" value="1"/>
</dbReference>
<dbReference type="OrthoDB" id="8100773at2"/>
<evidence type="ECO:0000256" key="2">
    <source>
        <dbReference type="SAM" id="SignalP"/>
    </source>
</evidence>
<dbReference type="EMBL" id="FOTF01000046">
    <property type="protein sequence ID" value="SFL70232.1"/>
    <property type="molecule type" value="Genomic_DNA"/>
</dbReference>
<proteinExistence type="predicted"/>
<evidence type="ECO:0000256" key="1">
    <source>
        <dbReference type="SAM" id="Coils"/>
    </source>
</evidence>
<sequence length="261" mass="27028">MNKLLSTVAVALALTGGSAAAQGVPTIDVSSIAQLQQMLAEARLQLNEAVSQNLKLDDQTLKLIAQIRLMEDQYKALTDSFAEGKLLLTGDWFKDFLPEIPDIQASLQDALAGNWSAIGAGGNIGGRATTAIVGGIFASAGTSTTQMKDLANSEDPAAARIGVQGNTGAMMGVAAEASQEAAGKSLERIGELTGNIPDTQGMKAAIDLNTRMTAEMGMALANIWQLEAAQTIGLGQAGVMTAATLADEQKYLDLTPSDTSE</sequence>
<feature type="signal peptide" evidence="2">
    <location>
        <begin position="1"/>
        <end position="21"/>
    </location>
</feature>
<reference evidence="3 4" key="1">
    <citation type="submission" date="2016-10" db="EMBL/GenBank/DDBJ databases">
        <authorList>
            <person name="de Groot N.N."/>
        </authorList>
    </citation>
    <scope>NUCLEOTIDE SEQUENCE [LARGE SCALE GENOMIC DNA]</scope>
    <source>
        <strain evidence="3 4">DSM 16199</strain>
    </source>
</reference>
<evidence type="ECO:0000313" key="4">
    <source>
        <dbReference type="Proteomes" id="UP000199550"/>
    </source>
</evidence>
<keyword evidence="2" id="KW-0732">Signal</keyword>
<dbReference type="Pfam" id="PF07996">
    <property type="entry name" value="T4SS"/>
    <property type="match status" value="1"/>
</dbReference>
<dbReference type="InterPro" id="IPR023220">
    <property type="entry name" value="T4SS_VirB5-domain"/>
</dbReference>
<keyword evidence="1" id="KW-0175">Coiled coil</keyword>
<feature type="coiled-coil region" evidence="1">
    <location>
        <begin position="32"/>
        <end position="59"/>
    </location>
</feature>
<name>A0A1I4JUL6_9RHOB</name>
<dbReference type="InterPro" id="IPR014158">
    <property type="entry name" value="T4SS_VirB5"/>
</dbReference>
<keyword evidence="4" id="KW-1185">Reference proteome</keyword>
<dbReference type="RefSeq" id="WP_090192058.1">
    <property type="nucleotide sequence ID" value="NZ_FOTF01000046.1"/>
</dbReference>
<protein>
    <submittedName>
        <fullName evidence="3">Type IV secretion system protein VirB5</fullName>
    </submittedName>
</protein>
<dbReference type="SUPFAM" id="SSF101082">
    <property type="entry name" value="Typo IV secretion system protein TraC"/>
    <property type="match status" value="1"/>
</dbReference>
<gene>
    <name evidence="3" type="ORF">SAMN04488004_1469</name>
</gene>
<accession>A0A1I4JUL6</accession>
<feature type="chain" id="PRO_5011493210" evidence="2">
    <location>
        <begin position="22"/>
        <end position="261"/>
    </location>
</feature>
<dbReference type="Proteomes" id="UP000199550">
    <property type="component" value="Unassembled WGS sequence"/>
</dbReference>
<organism evidence="3 4">
    <name type="scientific">Loktanella salsilacus</name>
    <dbReference type="NCBI Taxonomy" id="195913"/>
    <lineage>
        <taxon>Bacteria</taxon>
        <taxon>Pseudomonadati</taxon>
        <taxon>Pseudomonadota</taxon>
        <taxon>Alphaproteobacteria</taxon>
        <taxon>Rhodobacterales</taxon>
        <taxon>Roseobacteraceae</taxon>
        <taxon>Loktanella</taxon>
    </lineage>
</organism>